<protein>
    <submittedName>
        <fullName evidence="3">16S rRNA (Guanine(966)-N(2))-methyltransferase RsmD</fullName>
    </submittedName>
</protein>
<comment type="caution">
    <text evidence="3">The sequence shown here is derived from an EMBL/GenBank/DDBJ whole genome shotgun (WGS) entry which is preliminary data.</text>
</comment>
<dbReference type="PIRSF" id="PIRSF004553">
    <property type="entry name" value="CHP00095"/>
    <property type="match status" value="1"/>
</dbReference>
<dbReference type="NCBIfam" id="TIGR00095">
    <property type="entry name" value="16S rRNA (guanine(966)-N(2))-methyltransferase RsmD"/>
    <property type="match status" value="1"/>
</dbReference>
<dbReference type="RefSeq" id="WP_344658765.1">
    <property type="nucleotide sequence ID" value="NZ_BAAAQM010000023.1"/>
</dbReference>
<dbReference type="Pfam" id="PF03602">
    <property type="entry name" value="Cons_hypoth95"/>
    <property type="match status" value="1"/>
</dbReference>
<keyword evidence="1" id="KW-0489">Methyltransferase</keyword>
<evidence type="ECO:0000313" key="4">
    <source>
        <dbReference type="Proteomes" id="UP001499854"/>
    </source>
</evidence>
<evidence type="ECO:0000256" key="1">
    <source>
        <dbReference type="ARBA" id="ARBA00022603"/>
    </source>
</evidence>
<keyword evidence="2" id="KW-0808">Transferase</keyword>
<reference evidence="3 4" key="1">
    <citation type="journal article" date="2019" name="Int. J. Syst. Evol. Microbiol.">
        <title>The Global Catalogue of Microorganisms (GCM) 10K type strain sequencing project: providing services to taxonomists for standard genome sequencing and annotation.</title>
        <authorList>
            <consortium name="The Broad Institute Genomics Platform"/>
            <consortium name="The Broad Institute Genome Sequencing Center for Infectious Disease"/>
            <person name="Wu L."/>
            <person name="Ma J."/>
        </authorList>
    </citation>
    <scope>NUCLEOTIDE SEQUENCE [LARGE SCALE GENOMIC DNA]</scope>
    <source>
        <strain evidence="3 4">JCM 16013</strain>
    </source>
</reference>
<dbReference type="Proteomes" id="UP001499854">
    <property type="component" value="Unassembled WGS sequence"/>
</dbReference>
<sequence length="202" mass="21056">MTRIIAGAARGRRLAVPPGDGTRPTGDRAREGLFSALEAEFGGLSGLSVLDLFAGSGALGLEALSRGARAVLLVEADRRVTQLISRNVATVGLPGARVVTDRAERAAAAAPPAEAPFDLVLLDPPYAVPDAAVVTILTALGEGGWLAPDAVAVLERSSRDADFPWPPGYEATRSKSYGEARMNFAVWYVRGAPPTGPLEQPE</sequence>
<dbReference type="Gene3D" id="3.40.50.150">
    <property type="entry name" value="Vaccinia Virus protein VP39"/>
    <property type="match status" value="1"/>
</dbReference>
<evidence type="ECO:0000313" key="3">
    <source>
        <dbReference type="EMBL" id="GAA1977238.1"/>
    </source>
</evidence>
<dbReference type="PROSITE" id="PS00092">
    <property type="entry name" value="N6_MTASE"/>
    <property type="match status" value="1"/>
</dbReference>
<dbReference type="InterPro" id="IPR002052">
    <property type="entry name" value="DNA_methylase_N6_adenine_CS"/>
</dbReference>
<dbReference type="SUPFAM" id="SSF53335">
    <property type="entry name" value="S-adenosyl-L-methionine-dependent methyltransferases"/>
    <property type="match status" value="1"/>
</dbReference>
<name>A0ABN2RYW5_9ACTN</name>
<proteinExistence type="predicted"/>
<dbReference type="PANTHER" id="PTHR43542">
    <property type="entry name" value="METHYLTRANSFERASE"/>
    <property type="match status" value="1"/>
</dbReference>
<dbReference type="InterPro" id="IPR029063">
    <property type="entry name" value="SAM-dependent_MTases_sf"/>
</dbReference>
<dbReference type="InterPro" id="IPR004398">
    <property type="entry name" value="RNA_MeTrfase_RsmD"/>
</dbReference>
<gene>
    <name evidence="3" type="primary">rsmD</name>
    <name evidence="3" type="ORF">GCM10009838_41970</name>
</gene>
<organism evidence="3 4">
    <name type="scientific">Catenulispora subtropica</name>
    <dbReference type="NCBI Taxonomy" id="450798"/>
    <lineage>
        <taxon>Bacteria</taxon>
        <taxon>Bacillati</taxon>
        <taxon>Actinomycetota</taxon>
        <taxon>Actinomycetes</taxon>
        <taxon>Catenulisporales</taxon>
        <taxon>Catenulisporaceae</taxon>
        <taxon>Catenulispora</taxon>
    </lineage>
</organism>
<evidence type="ECO:0000256" key="2">
    <source>
        <dbReference type="ARBA" id="ARBA00022679"/>
    </source>
</evidence>
<dbReference type="EMBL" id="BAAAQM010000023">
    <property type="protein sequence ID" value="GAA1977238.1"/>
    <property type="molecule type" value="Genomic_DNA"/>
</dbReference>
<dbReference type="PANTHER" id="PTHR43542:SF1">
    <property type="entry name" value="METHYLTRANSFERASE"/>
    <property type="match status" value="1"/>
</dbReference>
<accession>A0ABN2RYW5</accession>
<dbReference type="CDD" id="cd02440">
    <property type="entry name" value="AdoMet_MTases"/>
    <property type="match status" value="1"/>
</dbReference>
<keyword evidence="4" id="KW-1185">Reference proteome</keyword>